<evidence type="ECO:0000259" key="1">
    <source>
        <dbReference type="PROSITE" id="PS50206"/>
    </source>
</evidence>
<dbReference type="AlphaFoldDB" id="A0A1H9ITG8"/>
<dbReference type="InterPro" id="IPR036873">
    <property type="entry name" value="Rhodanese-like_dom_sf"/>
</dbReference>
<dbReference type="OrthoDB" id="1445766at2"/>
<dbReference type="EMBL" id="FOGD01000002">
    <property type="protein sequence ID" value="SEQ77890.1"/>
    <property type="molecule type" value="Genomic_DNA"/>
</dbReference>
<dbReference type="InterPro" id="IPR001763">
    <property type="entry name" value="Rhodanese-like_dom"/>
</dbReference>
<dbReference type="GO" id="GO:0016740">
    <property type="term" value="F:transferase activity"/>
    <property type="evidence" value="ECO:0007669"/>
    <property type="project" value="UniProtKB-KW"/>
</dbReference>
<dbReference type="PANTHER" id="PTHR43031">
    <property type="entry name" value="FAD-DEPENDENT OXIDOREDUCTASE"/>
    <property type="match status" value="1"/>
</dbReference>
<keyword evidence="2" id="KW-0808">Transferase</keyword>
<organism evidence="2 3">
    <name type="scientific">Giesbergeria anulus</name>
    <dbReference type="NCBI Taxonomy" id="180197"/>
    <lineage>
        <taxon>Bacteria</taxon>
        <taxon>Pseudomonadati</taxon>
        <taxon>Pseudomonadota</taxon>
        <taxon>Betaproteobacteria</taxon>
        <taxon>Burkholderiales</taxon>
        <taxon>Comamonadaceae</taxon>
        <taxon>Giesbergeria</taxon>
    </lineage>
</organism>
<dbReference type="RefSeq" id="WP_091454357.1">
    <property type="nucleotide sequence ID" value="NZ_FOGD01000002.1"/>
</dbReference>
<feature type="domain" description="Rhodanese" evidence="1">
    <location>
        <begin position="43"/>
        <end position="133"/>
    </location>
</feature>
<keyword evidence="3" id="KW-1185">Reference proteome</keyword>
<evidence type="ECO:0000313" key="3">
    <source>
        <dbReference type="Proteomes" id="UP000199766"/>
    </source>
</evidence>
<dbReference type="STRING" id="180197.SAMN02982919_01211"/>
<reference evidence="2 3" key="1">
    <citation type="submission" date="2016-10" db="EMBL/GenBank/DDBJ databases">
        <authorList>
            <person name="de Groot N.N."/>
        </authorList>
    </citation>
    <scope>NUCLEOTIDE SEQUENCE [LARGE SCALE GENOMIC DNA]</scope>
    <source>
        <strain evidence="2 3">ATCC 35958</strain>
    </source>
</reference>
<dbReference type="SUPFAM" id="SSF52821">
    <property type="entry name" value="Rhodanese/Cell cycle control phosphatase"/>
    <property type="match status" value="1"/>
</dbReference>
<dbReference type="InterPro" id="IPR050229">
    <property type="entry name" value="GlpE_sulfurtransferase"/>
</dbReference>
<dbReference type="Pfam" id="PF00581">
    <property type="entry name" value="Rhodanese"/>
    <property type="match status" value="1"/>
</dbReference>
<proteinExistence type="predicted"/>
<evidence type="ECO:0000313" key="2">
    <source>
        <dbReference type="EMBL" id="SEQ77890.1"/>
    </source>
</evidence>
<dbReference type="SMART" id="SM00450">
    <property type="entry name" value="RHOD"/>
    <property type="match status" value="1"/>
</dbReference>
<gene>
    <name evidence="2" type="ORF">SAMN02982919_01211</name>
</gene>
<dbReference type="Gene3D" id="3.40.250.10">
    <property type="entry name" value="Rhodanese-like domain"/>
    <property type="match status" value="1"/>
</dbReference>
<sequence length="135" mass="13912">MNFIVENWYLILLAVVSGAMLLLPALQGGAGGLSTAAAVQLINREKGVLIDVCGADEYAAIHAVGAKNVPLADLESRLPAVAKNKALPLVLVCARGSRAQRAAAVAQKLGYTNAQVLAGGLKAWQDAGLPVEKKA</sequence>
<dbReference type="PANTHER" id="PTHR43031:SF7">
    <property type="entry name" value="NITRIC OXIDE REDUCTASE FLRD-NAD(+) REDUCTASE"/>
    <property type="match status" value="1"/>
</dbReference>
<protein>
    <submittedName>
        <fullName evidence="2">Rhodanese-related sulfurtransferase</fullName>
    </submittedName>
</protein>
<name>A0A1H9ITG8_9BURK</name>
<dbReference type="PROSITE" id="PS50206">
    <property type="entry name" value="RHODANESE_3"/>
    <property type="match status" value="1"/>
</dbReference>
<accession>A0A1H9ITG8</accession>
<dbReference type="Proteomes" id="UP000199766">
    <property type="component" value="Unassembled WGS sequence"/>
</dbReference>
<dbReference type="CDD" id="cd00158">
    <property type="entry name" value="RHOD"/>
    <property type="match status" value="1"/>
</dbReference>